<comment type="caution">
    <text evidence="3">The sequence shown here is derived from an EMBL/GenBank/DDBJ whole genome shotgun (WGS) entry which is preliminary data.</text>
</comment>
<feature type="domain" description="Doubled CXXCH motif" evidence="2">
    <location>
        <begin position="260"/>
        <end position="298"/>
    </location>
</feature>
<proteinExistence type="predicted"/>
<name>A0A0F9X8G4_9ZZZZ</name>
<reference evidence="3" key="1">
    <citation type="journal article" date="2015" name="Nature">
        <title>Complex archaea that bridge the gap between prokaryotes and eukaryotes.</title>
        <authorList>
            <person name="Spang A."/>
            <person name="Saw J.H."/>
            <person name="Jorgensen S.L."/>
            <person name="Zaremba-Niedzwiedzka K."/>
            <person name="Martijn J."/>
            <person name="Lind A.E."/>
            <person name="van Eijk R."/>
            <person name="Schleper C."/>
            <person name="Guy L."/>
            <person name="Ettema T.J."/>
        </authorList>
    </citation>
    <scope>NUCLEOTIDE SEQUENCE</scope>
</reference>
<feature type="compositionally biased region" description="Low complexity" evidence="1">
    <location>
        <begin position="490"/>
        <end position="505"/>
    </location>
</feature>
<protein>
    <recommendedName>
        <fullName evidence="2">Doubled CXXCH motif domain-containing protein</fullName>
    </recommendedName>
</protein>
<feature type="region of interest" description="Disordered" evidence="1">
    <location>
        <begin position="458"/>
        <end position="518"/>
    </location>
</feature>
<evidence type="ECO:0000313" key="3">
    <source>
        <dbReference type="EMBL" id="KKN87888.1"/>
    </source>
</evidence>
<dbReference type="InterPro" id="IPR010177">
    <property type="entry name" value="Paired_CXXCH_1"/>
</dbReference>
<evidence type="ECO:0000259" key="2">
    <source>
        <dbReference type="Pfam" id="PF09699"/>
    </source>
</evidence>
<dbReference type="PANTHER" id="PTHR39425">
    <property type="entry name" value="LIPOPROTEIN CYTOCHROME C"/>
    <property type="match status" value="1"/>
</dbReference>
<feature type="compositionally biased region" description="Polar residues" evidence="1">
    <location>
        <begin position="468"/>
        <end position="481"/>
    </location>
</feature>
<dbReference type="PANTHER" id="PTHR39425:SF1">
    <property type="entry name" value="CYTOCHROME C7-LIKE DOMAIN-CONTAINING PROTEIN"/>
    <property type="match status" value="1"/>
</dbReference>
<accession>A0A0F9X8G4</accession>
<dbReference type="Gene3D" id="3.90.10.10">
    <property type="entry name" value="Cytochrome C3"/>
    <property type="match status" value="3"/>
</dbReference>
<organism evidence="3">
    <name type="scientific">marine sediment metagenome</name>
    <dbReference type="NCBI Taxonomy" id="412755"/>
    <lineage>
        <taxon>unclassified sequences</taxon>
        <taxon>metagenomes</taxon>
        <taxon>ecological metagenomes</taxon>
    </lineage>
</organism>
<feature type="domain" description="Doubled CXXCH motif" evidence="2">
    <location>
        <begin position="161"/>
        <end position="199"/>
    </location>
</feature>
<feature type="domain" description="Doubled CXXCH motif" evidence="2">
    <location>
        <begin position="210"/>
        <end position="246"/>
    </location>
</feature>
<dbReference type="NCBIfam" id="TIGR01905">
    <property type="entry name" value="paired_CXXCH_1"/>
    <property type="match status" value="5"/>
</dbReference>
<dbReference type="AlphaFoldDB" id="A0A0F9X8G4"/>
<dbReference type="CDD" id="cd08168">
    <property type="entry name" value="Cytochrom_C3"/>
    <property type="match status" value="1"/>
</dbReference>
<sequence>MSQRFASRAGLLVSLVMTATVGFLSLQIGLSVLRAAEPLSPSVRPTTRVMNCTEGGCHGEQIDHEILHGPVVVGACDMCHSYIEVAEHTFKLKGPKEKLCEFCHIGQAEGVVVHEPVAQGQCLDCHDPHGADNVEMLREDNVGKMCSSCHDDVTRGRRYTHGPVATGSCAACHRSHTSPYPNLLSTTGRQLCIDCHQDMGRQIDTVRYVHEPVKGDCLQCHETHASNHANHLKAEPVDLCVSCHEHEDIKKLISNVAIRHSPVTDGPACMNCHVSHGGNWPVLANDEGVASCLSCHDRPILDFDGQTRVAGMAELARPGSYKHGPIRDGNCSECHDVHGGAAAQLLIAPYPKTFYESFEVDTYGLCFACHTDQLALARQTTTVTDFRNGKTNLHYVHVNRPKEGRSCRACHSTHASTNPMHIAETVPFGDWELPVSFTPTETGGTCASGCHERMDYDRINPVPRVTAESETVSTGSTTDSDAPTEPNDGAAPRSATAPASAPAPAEIEGTSDEHQPNS</sequence>
<feature type="domain" description="Doubled CXXCH motif" evidence="2">
    <location>
        <begin position="323"/>
        <end position="373"/>
    </location>
</feature>
<dbReference type="InterPro" id="IPR036280">
    <property type="entry name" value="Multihaem_cyt_sf"/>
</dbReference>
<dbReference type="Pfam" id="PF09699">
    <property type="entry name" value="Paired_CXXCH_1"/>
    <property type="match status" value="5"/>
</dbReference>
<evidence type="ECO:0000256" key="1">
    <source>
        <dbReference type="SAM" id="MobiDB-lite"/>
    </source>
</evidence>
<feature type="domain" description="Doubled CXXCH motif" evidence="2">
    <location>
        <begin position="114"/>
        <end position="153"/>
    </location>
</feature>
<gene>
    <name evidence="3" type="ORF">LCGC14_0254190</name>
</gene>
<dbReference type="SUPFAM" id="SSF48695">
    <property type="entry name" value="Multiheme cytochromes"/>
    <property type="match status" value="2"/>
</dbReference>
<dbReference type="EMBL" id="LAZR01000133">
    <property type="protein sequence ID" value="KKN87888.1"/>
    <property type="molecule type" value="Genomic_DNA"/>
</dbReference>